<dbReference type="Gene3D" id="3.40.50.300">
    <property type="entry name" value="P-loop containing nucleotide triphosphate hydrolases"/>
    <property type="match status" value="1"/>
</dbReference>
<sequence length="968" mass="108414">MELYSIPHVEQEVVLNYDGDGDSSNSSANDDYFGFLNGVIVGIRYYSGMVSNREMVGLQREPNNPYDCNAVRVNNIRGEQVGHIKRELARALAAVVDRGLARVEGLVPRGSENKFSIPVVLSFWGDLSKRDLTVKELKKYGYSLQTKQPFNSNQGSGSYSTSYHKPKLNTQFLTQTQISSQLDTLFENLNEADQTAELEECEPVRQALCWMTRKETGLDLPPFWEKVETGGGNKLFKNNVTNFHTKIEPTKVCGGILADDMGLGKTLVVISLILGHSCNSTPLFTVSKKKNTKISKHVSPPSTSHVIPDVKLTEVVEVVSQNDVADTSHIKHDTIVKQTSDSVSSSRLRQKRKTKKPARYLEVNTDDDGNDDEAGVAKKNKDARRKRKRRKQVNGDDEYIPKCSTESIKTPLYQHADPLAKSSAESGPTFKKGKSMPTLIVCPLSVISNWENQIYEHVHDTADVKIATYHGTSKIALERQILMEKDIVITTYQTLAMEYKKNKKSGCLLGIDWLRVILDEGHIVRNPSALQTQACFAIKAKRKWVVTGTPIQNSMKDLWTIVSFLGLEPFTDRGWWRRTIERPLRNGEEAAIKRVQCMMGCICMRRTKTQQVNGQPLVNLPPRNVMLQTFEMLPNDKLNYKKLEAAGKRTISNLIDSGSAMSRYADILVILMRLRQLSCHSFLAKEALADFSIDVGTSLPEAEVKQLVLKMIILLNSGSVEDCCVCLDSLKCPVITRCAHIFCKPCISEVIASALGHSMCPLCRSPVKQEELTEMPPDGKTEDEEVDSDEAMKPSAKINALISQLLEVKRSNANTKSLVVSQFTSFLKIIEKHLQKMQIQTIMFHGGMSSAARKQAINDFQHGTATIMLLSLKSGGVGLNLTAASNVFLMEPAWNPSAEEQCFDRVHRLGQTKPVTIYKFVCSNTIEEKVLEIQDMKRKLALESLKQRSSEDRKHQTLSELKMLMDMQ</sequence>
<dbReference type="InterPro" id="IPR049730">
    <property type="entry name" value="SNF2/RAD54-like_C"/>
</dbReference>
<feature type="region of interest" description="Disordered" evidence="11">
    <location>
        <begin position="337"/>
        <end position="402"/>
    </location>
</feature>
<keyword evidence="4 10" id="KW-0863">Zinc-finger</keyword>
<dbReference type="InterPro" id="IPR014001">
    <property type="entry name" value="Helicase_ATP-bd"/>
</dbReference>
<keyword evidence="5" id="KW-0378">Hydrolase</keyword>
<dbReference type="InterPro" id="IPR001841">
    <property type="entry name" value="Znf_RING"/>
</dbReference>
<comment type="subcellular location">
    <subcellularLocation>
        <location evidence="1">Nucleus</location>
    </subcellularLocation>
</comment>
<evidence type="ECO:0000256" key="9">
    <source>
        <dbReference type="ARBA" id="ARBA00023242"/>
    </source>
</evidence>
<dbReference type="InterPro" id="IPR014905">
    <property type="entry name" value="HIRAN"/>
</dbReference>
<evidence type="ECO:0000256" key="8">
    <source>
        <dbReference type="ARBA" id="ARBA00022840"/>
    </source>
</evidence>
<keyword evidence="6" id="KW-0347">Helicase</keyword>
<dbReference type="InterPro" id="IPR017907">
    <property type="entry name" value="Znf_RING_CS"/>
</dbReference>
<dbReference type="InterPro" id="IPR013083">
    <property type="entry name" value="Znf_RING/FYVE/PHD"/>
</dbReference>
<dbReference type="SUPFAM" id="SSF52540">
    <property type="entry name" value="P-loop containing nucleoside triphosphate hydrolases"/>
    <property type="match status" value="2"/>
</dbReference>
<dbReference type="Pfam" id="PF08797">
    <property type="entry name" value="HIRAN"/>
    <property type="match status" value="1"/>
</dbReference>
<dbReference type="PROSITE" id="PS50089">
    <property type="entry name" value="ZF_RING_2"/>
    <property type="match status" value="1"/>
</dbReference>
<dbReference type="SUPFAM" id="SSF57850">
    <property type="entry name" value="RING/U-box"/>
    <property type="match status" value="1"/>
</dbReference>
<keyword evidence="2" id="KW-0479">Metal-binding</keyword>
<feature type="compositionally biased region" description="Acidic residues" evidence="11">
    <location>
        <begin position="364"/>
        <end position="374"/>
    </location>
</feature>
<dbReference type="PROSITE" id="PS51194">
    <property type="entry name" value="HELICASE_CTER"/>
    <property type="match status" value="1"/>
</dbReference>
<dbReference type="Pfam" id="PF13920">
    <property type="entry name" value="zf-C3HC4_3"/>
    <property type="match status" value="1"/>
</dbReference>
<dbReference type="Pfam" id="PF00176">
    <property type="entry name" value="SNF2-rel_dom"/>
    <property type="match status" value="1"/>
</dbReference>
<dbReference type="PANTHER" id="PTHR45626">
    <property type="entry name" value="TRANSCRIPTION TERMINATION FACTOR 2-RELATED"/>
    <property type="match status" value="1"/>
</dbReference>
<dbReference type="InterPro" id="IPR000330">
    <property type="entry name" value="SNF2_N"/>
</dbReference>
<dbReference type="Gene3D" id="3.30.40.10">
    <property type="entry name" value="Zinc/RING finger domain, C3HC4 (zinc finger)"/>
    <property type="match status" value="1"/>
</dbReference>
<evidence type="ECO:0000313" key="15">
    <source>
        <dbReference type="EMBL" id="CAK8680468.1"/>
    </source>
</evidence>
<dbReference type="InterPro" id="IPR001650">
    <property type="entry name" value="Helicase_C-like"/>
</dbReference>
<dbReference type="PANTHER" id="PTHR45626:SF17">
    <property type="entry name" value="HELICASE-LIKE TRANSCRIPTION FACTOR"/>
    <property type="match status" value="1"/>
</dbReference>
<evidence type="ECO:0000256" key="7">
    <source>
        <dbReference type="ARBA" id="ARBA00022833"/>
    </source>
</evidence>
<organism evidence="15 16">
    <name type="scientific">Clavelina lepadiformis</name>
    <name type="common">Light-bulb sea squirt</name>
    <name type="synonym">Ascidia lepadiformis</name>
    <dbReference type="NCBI Taxonomy" id="159417"/>
    <lineage>
        <taxon>Eukaryota</taxon>
        <taxon>Metazoa</taxon>
        <taxon>Chordata</taxon>
        <taxon>Tunicata</taxon>
        <taxon>Ascidiacea</taxon>
        <taxon>Aplousobranchia</taxon>
        <taxon>Clavelinidae</taxon>
        <taxon>Clavelina</taxon>
    </lineage>
</organism>
<feature type="compositionally biased region" description="Polar residues" evidence="11">
    <location>
        <begin position="337"/>
        <end position="347"/>
    </location>
</feature>
<gene>
    <name evidence="15" type="ORF">CVLEPA_LOCUS10715</name>
</gene>
<keyword evidence="16" id="KW-1185">Reference proteome</keyword>
<evidence type="ECO:0000256" key="1">
    <source>
        <dbReference type="ARBA" id="ARBA00004123"/>
    </source>
</evidence>
<name>A0ABP0FLB5_CLALP</name>
<keyword evidence="3" id="KW-0547">Nucleotide-binding</keyword>
<dbReference type="SMART" id="SM00490">
    <property type="entry name" value="HELICc"/>
    <property type="match status" value="1"/>
</dbReference>
<feature type="domain" description="Helicase C-terminal" evidence="14">
    <location>
        <begin position="801"/>
        <end position="962"/>
    </location>
</feature>
<keyword evidence="9" id="KW-0539">Nucleus</keyword>
<evidence type="ECO:0000256" key="3">
    <source>
        <dbReference type="ARBA" id="ARBA00022741"/>
    </source>
</evidence>
<evidence type="ECO:0000256" key="6">
    <source>
        <dbReference type="ARBA" id="ARBA00022806"/>
    </source>
</evidence>
<dbReference type="InterPro" id="IPR038718">
    <property type="entry name" value="SNF2-like_sf"/>
</dbReference>
<evidence type="ECO:0000259" key="12">
    <source>
        <dbReference type="PROSITE" id="PS50089"/>
    </source>
</evidence>
<accession>A0ABP0FLB5</accession>
<evidence type="ECO:0000256" key="4">
    <source>
        <dbReference type="ARBA" id="ARBA00022771"/>
    </source>
</evidence>
<evidence type="ECO:0000256" key="5">
    <source>
        <dbReference type="ARBA" id="ARBA00022801"/>
    </source>
</evidence>
<feature type="domain" description="Helicase ATP-binding" evidence="13">
    <location>
        <begin position="410"/>
        <end position="568"/>
    </location>
</feature>
<evidence type="ECO:0000259" key="14">
    <source>
        <dbReference type="PROSITE" id="PS51194"/>
    </source>
</evidence>
<feature type="compositionally biased region" description="Basic residues" evidence="11">
    <location>
        <begin position="348"/>
        <end position="358"/>
    </location>
</feature>
<dbReference type="Gene3D" id="3.30.70.2330">
    <property type="match status" value="1"/>
</dbReference>
<evidence type="ECO:0000259" key="13">
    <source>
        <dbReference type="PROSITE" id="PS51192"/>
    </source>
</evidence>
<dbReference type="SMART" id="SM00184">
    <property type="entry name" value="RING"/>
    <property type="match status" value="1"/>
</dbReference>
<evidence type="ECO:0000256" key="2">
    <source>
        <dbReference type="ARBA" id="ARBA00022723"/>
    </source>
</evidence>
<evidence type="ECO:0008006" key="17">
    <source>
        <dbReference type="Google" id="ProtNLM"/>
    </source>
</evidence>
<keyword evidence="7" id="KW-0862">Zinc</keyword>
<dbReference type="PROSITE" id="PS51192">
    <property type="entry name" value="HELICASE_ATP_BIND_1"/>
    <property type="match status" value="1"/>
</dbReference>
<reference evidence="15 16" key="1">
    <citation type="submission" date="2024-02" db="EMBL/GenBank/DDBJ databases">
        <authorList>
            <person name="Daric V."/>
            <person name="Darras S."/>
        </authorList>
    </citation>
    <scope>NUCLEOTIDE SEQUENCE [LARGE SCALE GENOMIC DNA]</scope>
</reference>
<protein>
    <recommendedName>
        <fullName evidence="17">Helicase-like transcription factor</fullName>
    </recommendedName>
</protein>
<dbReference type="PROSITE" id="PS00518">
    <property type="entry name" value="ZF_RING_1"/>
    <property type="match status" value="1"/>
</dbReference>
<evidence type="ECO:0000313" key="16">
    <source>
        <dbReference type="Proteomes" id="UP001642483"/>
    </source>
</evidence>
<keyword evidence="8" id="KW-0067">ATP-binding</keyword>
<dbReference type="InterPro" id="IPR050628">
    <property type="entry name" value="SNF2_RAD54_helicase_TF"/>
</dbReference>
<dbReference type="Proteomes" id="UP001642483">
    <property type="component" value="Unassembled WGS sequence"/>
</dbReference>
<dbReference type="CDD" id="cd18793">
    <property type="entry name" value="SF2_C_SNF"/>
    <property type="match status" value="1"/>
</dbReference>
<feature type="compositionally biased region" description="Basic residues" evidence="11">
    <location>
        <begin position="381"/>
        <end position="392"/>
    </location>
</feature>
<feature type="domain" description="RING-type" evidence="12">
    <location>
        <begin position="723"/>
        <end position="764"/>
    </location>
</feature>
<dbReference type="Pfam" id="PF00271">
    <property type="entry name" value="Helicase_C"/>
    <property type="match status" value="1"/>
</dbReference>
<dbReference type="EMBL" id="CAWYQH010000068">
    <property type="protein sequence ID" value="CAK8680468.1"/>
    <property type="molecule type" value="Genomic_DNA"/>
</dbReference>
<dbReference type="SMART" id="SM00910">
    <property type="entry name" value="HIRAN"/>
    <property type="match status" value="1"/>
</dbReference>
<dbReference type="InterPro" id="IPR027417">
    <property type="entry name" value="P-loop_NTPase"/>
</dbReference>
<proteinExistence type="predicted"/>
<dbReference type="SMART" id="SM00487">
    <property type="entry name" value="DEXDc"/>
    <property type="match status" value="1"/>
</dbReference>
<dbReference type="Gene3D" id="3.40.50.10810">
    <property type="entry name" value="Tandem AAA-ATPase domain"/>
    <property type="match status" value="2"/>
</dbReference>
<evidence type="ECO:0000256" key="11">
    <source>
        <dbReference type="SAM" id="MobiDB-lite"/>
    </source>
</evidence>
<evidence type="ECO:0000256" key="10">
    <source>
        <dbReference type="PROSITE-ProRule" id="PRU00175"/>
    </source>
</evidence>
<feature type="region of interest" description="Disordered" evidence="11">
    <location>
        <begin position="771"/>
        <end position="790"/>
    </location>
</feature>
<comment type="caution">
    <text evidence="15">The sequence shown here is derived from an EMBL/GenBank/DDBJ whole genome shotgun (WGS) entry which is preliminary data.</text>
</comment>
<dbReference type="CDD" id="cd16509">
    <property type="entry name" value="RING-HC_HLTF"/>
    <property type="match status" value="1"/>
</dbReference>